<proteinExistence type="predicted"/>
<name>A0A0L0DMJ6_THETB</name>
<dbReference type="OrthoDB" id="5968166at2759"/>
<dbReference type="Proteomes" id="UP000054408">
    <property type="component" value="Unassembled WGS sequence"/>
</dbReference>
<dbReference type="GeneID" id="25561008"/>
<protein>
    <recommendedName>
        <fullName evidence="1">DUF4476 domain-containing protein</fullName>
    </recommendedName>
</protein>
<evidence type="ECO:0000313" key="2">
    <source>
        <dbReference type="EMBL" id="KNC53537.1"/>
    </source>
</evidence>
<evidence type="ECO:0000259" key="1">
    <source>
        <dbReference type="Pfam" id="PF14771"/>
    </source>
</evidence>
<organism evidence="2 3">
    <name type="scientific">Thecamonas trahens ATCC 50062</name>
    <dbReference type="NCBI Taxonomy" id="461836"/>
    <lineage>
        <taxon>Eukaryota</taxon>
        <taxon>Apusozoa</taxon>
        <taxon>Apusomonadida</taxon>
        <taxon>Apusomonadidae</taxon>
        <taxon>Thecamonas</taxon>
    </lineage>
</organism>
<keyword evidence="3" id="KW-1185">Reference proteome</keyword>
<accession>A0A0L0DMJ6</accession>
<dbReference type="AlphaFoldDB" id="A0A0L0DMJ6"/>
<gene>
    <name evidence="2" type="ORF">AMSG_01250</name>
</gene>
<dbReference type="InterPro" id="IPR028011">
    <property type="entry name" value="DUF4476"/>
</dbReference>
<feature type="domain" description="DUF4476" evidence="1">
    <location>
        <begin position="3"/>
        <end position="88"/>
    </location>
</feature>
<dbReference type="RefSeq" id="XP_013761858.1">
    <property type="nucleotide sequence ID" value="XM_013906404.1"/>
</dbReference>
<dbReference type="EMBL" id="GL349437">
    <property type="protein sequence ID" value="KNC53537.1"/>
    <property type="molecule type" value="Genomic_DNA"/>
</dbReference>
<evidence type="ECO:0000313" key="3">
    <source>
        <dbReference type="Proteomes" id="UP000054408"/>
    </source>
</evidence>
<dbReference type="Pfam" id="PF14771">
    <property type="entry name" value="DUF4476"/>
    <property type="match status" value="1"/>
</dbReference>
<reference evidence="2 3" key="1">
    <citation type="submission" date="2010-05" db="EMBL/GenBank/DDBJ databases">
        <title>The Genome Sequence of Thecamonas trahens ATCC 50062.</title>
        <authorList>
            <consortium name="The Broad Institute Genome Sequencing Platform"/>
            <person name="Russ C."/>
            <person name="Cuomo C."/>
            <person name="Shea T."/>
            <person name="Young S.K."/>
            <person name="Zeng Q."/>
            <person name="Koehrsen M."/>
            <person name="Haas B."/>
            <person name="Borodovsky M."/>
            <person name="Guigo R."/>
            <person name="Alvarado L."/>
            <person name="Berlin A."/>
            <person name="Bochicchio J."/>
            <person name="Borenstein D."/>
            <person name="Chapman S."/>
            <person name="Chen Z."/>
            <person name="Freedman E."/>
            <person name="Gellesch M."/>
            <person name="Goldberg J."/>
            <person name="Griggs A."/>
            <person name="Gujja S."/>
            <person name="Heilman E."/>
            <person name="Heiman D."/>
            <person name="Hepburn T."/>
            <person name="Howarth C."/>
            <person name="Jen D."/>
            <person name="Larson L."/>
            <person name="Mehta T."/>
            <person name="Park D."/>
            <person name="Pearson M."/>
            <person name="Roberts A."/>
            <person name="Saif S."/>
            <person name="Shenoy N."/>
            <person name="Sisk P."/>
            <person name="Stolte C."/>
            <person name="Sykes S."/>
            <person name="Thomson T."/>
            <person name="Walk T."/>
            <person name="White J."/>
            <person name="Yandava C."/>
            <person name="Burger G."/>
            <person name="Gray M.W."/>
            <person name="Holland P.W.H."/>
            <person name="King N."/>
            <person name="Lang F.B.F."/>
            <person name="Roger A.J."/>
            <person name="Ruiz-Trillo I."/>
            <person name="Lander E."/>
            <person name="Nusbaum C."/>
        </authorList>
    </citation>
    <scope>NUCLEOTIDE SEQUENCE [LARGE SCALE GENOMIC DNA]</scope>
    <source>
        <strain evidence="2 3">ATCC 50062</strain>
    </source>
</reference>
<sequence length="92" mass="10300">MPAADFETFLNSVKSESFSDGKMEKVRMVSKTARFSCEQAGRLLDALSFDSDKIDMAVLLHPTLVDAHNFYQVLDHLGFDSSKNDVRSRLGL</sequence>